<dbReference type="InterPro" id="IPR001789">
    <property type="entry name" value="Sig_transdc_resp-reg_receiver"/>
</dbReference>
<dbReference type="Pfam" id="PF02518">
    <property type="entry name" value="HATPase_c"/>
    <property type="match status" value="1"/>
</dbReference>
<dbReference type="InterPro" id="IPR036097">
    <property type="entry name" value="HisK_dim/P_sf"/>
</dbReference>
<dbReference type="SUPFAM" id="SSF47384">
    <property type="entry name" value="Homodimeric domain of signal transducing histidine kinase"/>
    <property type="match status" value="1"/>
</dbReference>
<dbReference type="Gene3D" id="3.30.565.10">
    <property type="entry name" value="Histidine kinase-like ATPase, C-terminal domain"/>
    <property type="match status" value="1"/>
</dbReference>
<dbReference type="SMART" id="SM00388">
    <property type="entry name" value="HisKA"/>
    <property type="match status" value="1"/>
</dbReference>
<evidence type="ECO:0000256" key="5">
    <source>
        <dbReference type="ARBA" id="ARBA00022679"/>
    </source>
</evidence>
<dbReference type="GO" id="GO:0000155">
    <property type="term" value="F:phosphorelay sensor kinase activity"/>
    <property type="evidence" value="ECO:0007669"/>
    <property type="project" value="InterPro"/>
</dbReference>
<dbReference type="Gene3D" id="3.40.50.2300">
    <property type="match status" value="1"/>
</dbReference>
<reference evidence="10 11" key="1">
    <citation type="submission" date="2018-08" db="EMBL/GenBank/DDBJ databases">
        <title>Hydrogenophaga sp. LA-38 isolated from sludge.</title>
        <authorList>
            <person name="Im W.-T."/>
        </authorList>
    </citation>
    <scope>NUCLEOTIDE SEQUENCE [LARGE SCALE GENOMIC DNA]</scope>
    <source>
        <strain evidence="10 11">LA-38</strain>
    </source>
</reference>
<evidence type="ECO:0000256" key="3">
    <source>
        <dbReference type="ARBA" id="ARBA00012438"/>
    </source>
</evidence>
<accession>A0A372ENU7</accession>
<dbReference type="PROSITE" id="PS50110">
    <property type="entry name" value="RESPONSE_REGULATORY"/>
    <property type="match status" value="1"/>
</dbReference>
<dbReference type="SMART" id="SM00448">
    <property type="entry name" value="REC"/>
    <property type="match status" value="1"/>
</dbReference>
<protein>
    <recommendedName>
        <fullName evidence="3">histidine kinase</fullName>
        <ecNumber evidence="3">2.7.13.3</ecNumber>
    </recommendedName>
</protein>
<dbReference type="PRINTS" id="PR00344">
    <property type="entry name" value="BCTRLSENSOR"/>
</dbReference>
<evidence type="ECO:0000256" key="7">
    <source>
        <dbReference type="PROSITE-ProRule" id="PRU00169"/>
    </source>
</evidence>
<keyword evidence="5" id="KW-0808">Transferase</keyword>
<dbReference type="InterPro" id="IPR050351">
    <property type="entry name" value="BphY/WalK/GraS-like"/>
</dbReference>
<dbReference type="InterPro" id="IPR035965">
    <property type="entry name" value="PAS-like_dom_sf"/>
</dbReference>
<comment type="catalytic activity">
    <reaction evidence="1">
        <text>ATP + protein L-histidine = ADP + protein N-phospho-L-histidine.</text>
        <dbReference type="EC" id="2.7.13.3"/>
    </reaction>
</comment>
<comment type="caution">
    <text evidence="10">The sequence shown here is derived from an EMBL/GenBank/DDBJ whole genome shotgun (WGS) entry which is preliminary data.</text>
</comment>
<name>A0A372ENU7_9BURK</name>
<dbReference type="InterPro" id="IPR003661">
    <property type="entry name" value="HisK_dim/P_dom"/>
</dbReference>
<dbReference type="GO" id="GO:0007234">
    <property type="term" value="P:osmosensory signaling via phosphorelay pathway"/>
    <property type="evidence" value="ECO:0007669"/>
    <property type="project" value="TreeGrafter"/>
</dbReference>
<dbReference type="Gene3D" id="1.10.287.130">
    <property type="match status" value="1"/>
</dbReference>
<dbReference type="SUPFAM" id="SSF52172">
    <property type="entry name" value="CheY-like"/>
    <property type="match status" value="1"/>
</dbReference>
<dbReference type="CDD" id="cd17534">
    <property type="entry name" value="REC_DC-like"/>
    <property type="match status" value="1"/>
</dbReference>
<dbReference type="SMART" id="SM00387">
    <property type="entry name" value="HATPase_c"/>
    <property type="match status" value="1"/>
</dbReference>
<evidence type="ECO:0000256" key="2">
    <source>
        <dbReference type="ARBA" id="ARBA00004429"/>
    </source>
</evidence>
<keyword evidence="11" id="KW-1185">Reference proteome</keyword>
<dbReference type="GO" id="GO:0005886">
    <property type="term" value="C:plasma membrane"/>
    <property type="evidence" value="ECO:0007669"/>
    <property type="project" value="UniProtKB-SubCell"/>
</dbReference>
<evidence type="ECO:0000256" key="6">
    <source>
        <dbReference type="ARBA" id="ARBA00022777"/>
    </source>
</evidence>
<dbReference type="Proteomes" id="UP000261931">
    <property type="component" value="Unassembled WGS sequence"/>
</dbReference>
<feature type="modified residue" description="4-aspartylphosphate" evidence="7">
    <location>
        <position position="59"/>
    </location>
</feature>
<evidence type="ECO:0000313" key="10">
    <source>
        <dbReference type="EMBL" id="RFP82299.1"/>
    </source>
</evidence>
<dbReference type="GO" id="GO:0030295">
    <property type="term" value="F:protein kinase activator activity"/>
    <property type="evidence" value="ECO:0007669"/>
    <property type="project" value="TreeGrafter"/>
</dbReference>
<dbReference type="InterPro" id="IPR005467">
    <property type="entry name" value="His_kinase_dom"/>
</dbReference>
<dbReference type="CDD" id="cd00082">
    <property type="entry name" value="HisKA"/>
    <property type="match status" value="1"/>
</dbReference>
<dbReference type="RefSeq" id="WP_116957013.1">
    <property type="nucleotide sequence ID" value="NZ_QVLS01000001.1"/>
</dbReference>
<dbReference type="SUPFAM" id="SSF55785">
    <property type="entry name" value="PYP-like sensor domain (PAS domain)"/>
    <property type="match status" value="1"/>
</dbReference>
<dbReference type="PROSITE" id="PS50109">
    <property type="entry name" value="HIS_KIN"/>
    <property type="match status" value="1"/>
</dbReference>
<dbReference type="InterPro" id="IPR011006">
    <property type="entry name" value="CheY-like_superfamily"/>
</dbReference>
<evidence type="ECO:0000313" key="11">
    <source>
        <dbReference type="Proteomes" id="UP000261931"/>
    </source>
</evidence>
<evidence type="ECO:0000256" key="4">
    <source>
        <dbReference type="ARBA" id="ARBA00022553"/>
    </source>
</evidence>
<comment type="subcellular location">
    <subcellularLocation>
        <location evidence="2">Cell inner membrane</location>
        <topology evidence="2">Multi-pass membrane protein</topology>
    </subcellularLocation>
</comment>
<keyword evidence="4 7" id="KW-0597">Phosphoprotein</keyword>
<dbReference type="InterPro" id="IPR036890">
    <property type="entry name" value="HATPase_C_sf"/>
</dbReference>
<proteinExistence type="predicted"/>
<dbReference type="FunFam" id="3.30.565.10:FF:000006">
    <property type="entry name" value="Sensor histidine kinase WalK"/>
    <property type="match status" value="1"/>
</dbReference>
<dbReference type="PANTHER" id="PTHR42878:SF15">
    <property type="entry name" value="BACTERIOPHYTOCHROME"/>
    <property type="match status" value="1"/>
</dbReference>
<evidence type="ECO:0000256" key="1">
    <source>
        <dbReference type="ARBA" id="ARBA00000085"/>
    </source>
</evidence>
<sequence length="494" mass="55068">MTAAASASKILIVEDEGIVAFNLQQRLQHMGYRITGLAESGAEGLALVSRERPDLVLMDIHIKGDMDGIELARALNRDFDLPIIYLTAYSEDTTLERARRTRPYGYLIKPFSERELHATVQMALERHAMQSALSESQALLRQSLDAAAMGLIDCLPAADRLRLSGPPAERLGLDPAGEHPLSALLERLDEAERERLGDDWAQPGPRRHTLRARAMDGGHRWLQLDTVADPDGRVRGVVQDVTEREQARLAMQRVNEELEDRVLERTAELRQHVRELEAFSHTAAHDLRSPIRAISGLGQILAETHGAALGEDGRRMLDRMSHAAHRMGELIDALLSLSKLSRAPLYRAEVDLGAQAREVERALREAEPGREMRVEVAEGLRVQADHALIRSVIDNLMRNAWKFTRGRDQGLIEIGRQEEDGRVVYFVRDNGCGFDMVHADKLFGAFFRLHDEQHYGGSGLGLSIAQRIVQRHGGEIWAQGEVGRGATVYFTLGG</sequence>
<dbReference type="Pfam" id="PF00512">
    <property type="entry name" value="HisKA"/>
    <property type="match status" value="1"/>
</dbReference>
<organism evidence="10 11">
    <name type="scientific">Hydrogenophaga borbori</name>
    <dbReference type="NCBI Taxonomy" id="2294117"/>
    <lineage>
        <taxon>Bacteria</taxon>
        <taxon>Pseudomonadati</taxon>
        <taxon>Pseudomonadota</taxon>
        <taxon>Betaproteobacteria</taxon>
        <taxon>Burkholderiales</taxon>
        <taxon>Comamonadaceae</taxon>
        <taxon>Hydrogenophaga</taxon>
    </lineage>
</organism>
<evidence type="ECO:0000259" key="8">
    <source>
        <dbReference type="PROSITE" id="PS50109"/>
    </source>
</evidence>
<dbReference type="EMBL" id="QVLS01000001">
    <property type="protein sequence ID" value="RFP82299.1"/>
    <property type="molecule type" value="Genomic_DNA"/>
</dbReference>
<dbReference type="EC" id="2.7.13.3" evidence="3"/>
<evidence type="ECO:0000259" key="9">
    <source>
        <dbReference type="PROSITE" id="PS50110"/>
    </source>
</evidence>
<keyword evidence="6 10" id="KW-0418">Kinase</keyword>
<dbReference type="InterPro" id="IPR004358">
    <property type="entry name" value="Sig_transdc_His_kin-like_C"/>
</dbReference>
<dbReference type="AlphaFoldDB" id="A0A372ENU7"/>
<dbReference type="PANTHER" id="PTHR42878">
    <property type="entry name" value="TWO-COMPONENT HISTIDINE KINASE"/>
    <property type="match status" value="1"/>
</dbReference>
<feature type="domain" description="Histidine kinase" evidence="8">
    <location>
        <begin position="282"/>
        <end position="494"/>
    </location>
</feature>
<dbReference type="SUPFAM" id="SSF55874">
    <property type="entry name" value="ATPase domain of HSP90 chaperone/DNA topoisomerase II/histidine kinase"/>
    <property type="match status" value="1"/>
</dbReference>
<dbReference type="Gene3D" id="3.30.450.20">
    <property type="entry name" value="PAS domain"/>
    <property type="match status" value="1"/>
</dbReference>
<feature type="domain" description="Response regulatory" evidence="9">
    <location>
        <begin position="9"/>
        <end position="124"/>
    </location>
</feature>
<gene>
    <name evidence="10" type="ORF">DY262_00205</name>
</gene>
<dbReference type="InterPro" id="IPR003594">
    <property type="entry name" value="HATPase_dom"/>
</dbReference>
<dbReference type="Pfam" id="PF00072">
    <property type="entry name" value="Response_reg"/>
    <property type="match status" value="1"/>
</dbReference>
<dbReference type="GO" id="GO:0000156">
    <property type="term" value="F:phosphorelay response regulator activity"/>
    <property type="evidence" value="ECO:0007669"/>
    <property type="project" value="TreeGrafter"/>
</dbReference>